<proteinExistence type="predicted"/>
<evidence type="ECO:0000313" key="3">
    <source>
        <dbReference type="Proteomes" id="UP000275256"/>
    </source>
</evidence>
<comment type="caution">
    <text evidence="2">The sequence shown here is derived from an EMBL/GenBank/DDBJ whole genome shotgun (WGS) entry which is preliminary data.</text>
</comment>
<name>A0A3M0GJ92_9ACTN</name>
<dbReference type="InterPro" id="IPR011037">
    <property type="entry name" value="Pyrv_Knase-like_insert_dom_sf"/>
</dbReference>
<dbReference type="Pfam" id="PF03476">
    <property type="entry name" value="MOSC_N"/>
    <property type="match status" value="1"/>
</dbReference>
<protein>
    <submittedName>
        <fullName evidence="2">MOSC domain-containing protein</fullName>
    </submittedName>
</protein>
<keyword evidence="3" id="KW-1185">Reference proteome</keyword>
<dbReference type="OrthoDB" id="9793178at2"/>
<dbReference type="GO" id="GO:0030170">
    <property type="term" value="F:pyridoxal phosphate binding"/>
    <property type="evidence" value="ECO:0007669"/>
    <property type="project" value="InterPro"/>
</dbReference>
<dbReference type="InterPro" id="IPR005302">
    <property type="entry name" value="MoCF_Sase_C"/>
</dbReference>
<evidence type="ECO:0000259" key="1">
    <source>
        <dbReference type="PROSITE" id="PS51340"/>
    </source>
</evidence>
<dbReference type="PANTHER" id="PTHR14237:SF19">
    <property type="entry name" value="MITOCHONDRIAL AMIDOXIME REDUCING COMPONENT 1"/>
    <property type="match status" value="1"/>
</dbReference>
<dbReference type="PROSITE" id="PS51340">
    <property type="entry name" value="MOSC"/>
    <property type="match status" value="1"/>
</dbReference>
<dbReference type="InterPro" id="IPR005303">
    <property type="entry name" value="MOCOS_middle"/>
</dbReference>
<feature type="domain" description="MOSC" evidence="1">
    <location>
        <begin position="123"/>
        <end position="265"/>
    </location>
</feature>
<gene>
    <name evidence="2" type="ORF">EAX62_00400</name>
</gene>
<dbReference type="PANTHER" id="PTHR14237">
    <property type="entry name" value="MOLYBDOPTERIN COFACTOR SULFURASE MOSC"/>
    <property type="match status" value="1"/>
</dbReference>
<dbReference type="Proteomes" id="UP000275256">
    <property type="component" value="Unassembled WGS sequence"/>
</dbReference>
<evidence type="ECO:0000313" key="2">
    <source>
        <dbReference type="EMBL" id="RMB61179.1"/>
    </source>
</evidence>
<dbReference type="RefSeq" id="WP_121899725.1">
    <property type="nucleotide sequence ID" value="NZ_REFW01000001.1"/>
</dbReference>
<reference evidence="2 3" key="1">
    <citation type="submission" date="2018-10" db="EMBL/GenBank/DDBJ databases">
        <title>Tessaracoccus antarcticuss sp. nov., isolated from sediment.</title>
        <authorList>
            <person name="Zhou L.Y."/>
            <person name="Du Z.J."/>
        </authorList>
    </citation>
    <scope>NUCLEOTIDE SEQUENCE [LARGE SCALE GENOMIC DNA]</scope>
    <source>
        <strain evidence="2 3">JDX10</strain>
    </source>
</reference>
<dbReference type="GO" id="GO:0030151">
    <property type="term" value="F:molybdenum ion binding"/>
    <property type="evidence" value="ECO:0007669"/>
    <property type="project" value="InterPro"/>
</dbReference>
<dbReference type="EMBL" id="REFW01000001">
    <property type="protein sequence ID" value="RMB61179.1"/>
    <property type="molecule type" value="Genomic_DNA"/>
</dbReference>
<sequence length="268" mass="29568">MRVTRLRVYPVKSLAGEDVAGAWVNPWGLEQDRRWGLVGRKGEKLTAREHTQLLGLTARSLAENVVRLADRDGGVIDVDMREGGEIIAVDHSRQGSAVAAGSDVSRWLSDRLGFRVRLVWQPDPLLRPIAAQEGGQPGDVMSLADAAPLLLITESSMRQLDDWADSGAQPLDPVRFRPNVVIDGGEPFVEEGWTSVHINGVPFRVTMICDRCSMTTLDPVTLARGREPIRTLAAHRRRENKTWFGLRLTPLGRGRIHVGDHVEPSLSA</sequence>
<dbReference type="AlphaFoldDB" id="A0A3M0GJ92"/>
<organism evidence="2 3">
    <name type="scientific">Tessaracoccus antarcticus</name>
    <dbReference type="NCBI Taxonomy" id="2479848"/>
    <lineage>
        <taxon>Bacteria</taxon>
        <taxon>Bacillati</taxon>
        <taxon>Actinomycetota</taxon>
        <taxon>Actinomycetes</taxon>
        <taxon>Propionibacteriales</taxon>
        <taxon>Propionibacteriaceae</taxon>
        <taxon>Tessaracoccus</taxon>
    </lineage>
</organism>
<accession>A0A3M0GJ92</accession>
<dbReference type="SUPFAM" id="SSF50800">
    <property type="entry name" value="PK beta-barrel domain-like"/>
    <property type="match status" value="1"/>
</dbReference>
<dbReference type="Pfam" id="PF03473">
    <property type="entry name" value="MOSC"/>
    <property type="match status" value="1"/>
</dbReference>
<dbReference type="GO" id="GO:0003824">
    <property type="term" value="F:catalytic activity"/>
    <property type="evidence" value="ECO:0007669"/>
    <property type="project" value="InterPro"/>
</dbReference>